<feature type="non-terminal residue" evidence="2">
    <location>
        <position position="259"/>
    </location>
</feature>
<evidence type="ECO:0000256" key="1">
    <source>
        <dbReference type="SAM" id="MobiDB-lite"/>
    </source>
</evidence>
<organism evidence="2">
    <name type="scientific">uncultured Friedmanniella sp</name>
    <dbReference type="NCBI Taxonomy" id="335381"/>
    <lineage>
        <taxon>Bacteria</taxon>
        <taxon>Bacillati</taxon>
        <taxon>Actinomycetota</taxon>
        <taxon>Actinomycetes</taxon>
        <taxon>Propionibacteriales</taxon>
        <taxon>Nocardioidaceae</taxon>
        <taxon>Friedmanniella</taxon>
        <taxon>environmental samples</taxon>
    </lineage>
</organism>
<feature type="compositionally biased region" description="Basic residues" evidence="1">
    <location>
        <begin position="42"/>
        <end position="51"/>
    </location>
</feature>
<feature type="compositionally biased region" description="Low complexity" evidence="1">
    <location>
        <begin position="221"/>
        <end position="241"/>
    </location>
</feature>
<name>A0A6J4K7H2_9ACTN</name>
<feature type="non-terminal residue" evidence="2">
    <location>
        <position position="1"/>
    </location>
</feature>
<feature type="compositionally biased region" description="Basic and acidic residues" evidence="1">
    <location>
        <begin position="160"/>
        <end position="172"/>
    </location>
</feature>
<dbReference type="AlphaFoldDB" id="A0A6J4K7H2"/>
<keyword evidence="2" id="KW-0436">Ligase</keyword>
<reference evidence="2" key="1">
    <citation type="submission" date="2020-02" db="EMBL/GenBank/DDBJ databases">
        <authorList>
            <person name="Meier V. D."/>
        </authorList>
    </citation>
    <scope>NUCLEOTIDE SEQUENCE</scope>
    <source>
        <strain evidence="2">AVDCRST_MAG61</strain>
    </source>
</reference>
<sequence length="259" mass="27563">ARGDEGRHLHHRGRSRGAAGAGAGLRRDARRRARRPGDHPRAVRRAGRRRAAAAGRGPRPRDQGEHPADDGAAGGGGARAAGHVDARRRPRGRPGRALLLQRPRGPGGHHAPGHAAAGGARAGRAVLRHLLRQPALRAGARLRHLQAPLRPPRHQPAGDGPHHRPGRGDRPQPRLRRRRPARGVDRDAVGGGDGQPRLPQRRRRRGAGAPRRGRSAAVLLGAVPPRGGCRAARRGVPLRPVLRPDGDQREGGRSCPDGL</sequence>
<accession>A0A6J4K7H2</accession>
<feature type="compositionally biased region" description="Basic and acidic residues" evidence="1">
    <location>
        <begin position="242"/>
        <end position="252"/>
    </location>
</feature>
<feature type="region of interest" description="Disordered" evidence="1">
    <location>
        <begin position="137"/>
        <end position="259"/>
    </location>
</feature>
<dbReference type="EMBL" id="CADCTT010000113">
    <property type="protein sequence ID" value="CAA9297789.1"/>
    <property type="molecule type" value="Genomic_DNA"/>
</dbReference>
<gene>
    <name evidence="2" type="ORF">AVDCRST_MAG61-720</name>
</gene>
<feature type="compositionally biased region" description="Basic and acidic residues" evidence="1">
    <location>
        <begin position="59"/>
        <end position="69"/>
    </location>
</feature>
<dbReference type="GO" id="GO:0004088">
    <property type="term" value="F:carbamoyl-phosphate synthase (glutamine-hydrolyzing) activity"/>
    <property type="evidence" value="ECO:0007669"/>
    <property type="project" value="UniProtKB-EC"/>
</dbReference>
<proteinExistence type="predicted"/>
<dbReference type="EC" id="6.3.5.5" evidence="2"/>
<feature type="region of interest" description="Disordered" evidence="1">
    <location>
        <begin position="1"/>
        <end position="121"/>
    </location>
</feature>
<protein>
    <submittedName>
        <fullName evidence="2">Carbamoyl-phosphate synthase small chain</fullName>
        <ecNumber evidence="2">6.3.5.5</ecNumber>
    </submittedName>
</protein>
<evidence type="ECO:0000313" key="2">
    <source>
        <dbReference type="EMBL" id="CAA9297789.1"/>
    </source>
</evidence>
<feature type="compositionally biased region" description="Basic residues" evidence="1">
    <location>
        <begin position="199"/>
        <end position="214"/>
    </location>
</feature>
<feature type="compositionally biased region" description="Low complexity" evidence="1">
    <location>
        <begin position="95"/>
        <end position="104"/>
    </location>
</feature>